<accession>A0A3S4ZR11</accession>
<gene>
    <name evidence="2" type="ORF">PXEA_LOCUS11060</name>
</gene>
<comment type="caution">
    <text evidence="2">The sequence shown here is derived from an EMBL/GenBank/DDBJ whole genome shotgun (WGS) entry which is preliminary data.</text>
</comment>
<keyword evidence="3" id="KW-1185">Reference proteome</keyword>
<feature type="region of interest" description="Disordered" evidence="1">
    <location>
        <begin position="1"/>
        <end position="90"/>
    </location>
</feature>
<sequence length="188" mass="20116">MSSEFTAEQCKTSDLPQVLPAHQASVPNASKVSKFGSTQLSTITHPNRIPHLQPSFPPHSHGSVYPNNSMNNLSKTQCSPRTSPSHPPTCQNRLGSSVGTPAFPMVDDSGVARRPSSNCQPLQVPASPTLGPRSTSPGYSGALMTAAQIVAADDVEDTKTRQYQHYPFQHSCQRGHLVLEETSGLQGT</sequence>
<feature type="compositionally biased region" description="Polar residues" evidence="1">
    <location>
        <begin position="25"/>
        <end position="45"/>
    </location>
</feature>
<dbReference type="AlphaFoldDB" id="A0A3S4ZR11"/>
<evidence type="ECO:0000256" key="1">
    <source>
        <dbReference type="SAM" id="MobiDB-lite"/>
    </source>
</evidence>
<organism evidence="2 3">
    <name type="scientific">Protopolystoma xenopodis</name>
    <dbReference type="NCBI Taxonomy" id="117903"/>
    <lineage>
        <taxon>Eukaryota</taxon>
        <taxon>Metazoa</taxon>
        <taxon>Spiralia</taxon>
        <taxon>Lophotrochozoa</taxon>
        <taxon>Platyhelminthes</taxon>
        <taxon>Monogenea</taxon>
        <taxon>Polyopisthocotylea</taxon>
        <taxon>Polystomatidea</taxon>
        <taxon>Polystomatidae</taxon>
        <taxon>Protopolystoma</taxon>
    </lineage>
</organism>
<feature type="compositionally biased region" description="Polar residues" evidence="1">
    <location>
        <begin position="65"/>
        <end position="90"/>
    </location>
</feature>
<evidence type="ECO:0000313" key="2">
    <source>
        <dbReference type="EMBL" id="VEL17620.1"/>
    </source>
</evidence>
<protein>
    <submittedName>
        <fullName evidence="2">Uncharacterized protein</fullName>
    </submittedName>
</protein>
<feature type="region of interest" description="Disordered" evidence="1">
    <location>
        <begin position="111"/>
        <end position="137"/>
    </location>
</feature>
<dbReference type="Proteomes" id="UP000784294">
    <property type="component" value="Unassembled WGS sequence"/>
</dbReference>
<dbReference type="EMBL" id="CAAALY010033454">
    <property type="protein sequence ID" value="VEL17620.1"/>
    <property type="molecule type" value="Genomic_DNA"/>
</dbReference>
<feature type="compositionally biased region" description="Polar residues" evidence="1">
    <location>
        <begin position="1"/>
        <end position="15"/>
    </location>
</feature>
<name>A0A3S4ZR11_9PLAT</name>
<reference evidence="2" key="1">
    <citation type="submission" date="2018-11" db="EMBL/GenBank/DDBJ databases">
        <authorList>
            <consortium name="Pathogen Informatics"/>
        </authorList>
    </citation>
    <scope>NUCLEOTIDE SEQUENCE</scope>
</reference>
<evidence type="ECO:0000313" key="3">
    <source>
        <dbReference type="Proteomes" id="UP000784294"/>
    </source>
</evidence>
<proteinExistence type="predicted"/>